<dbReference type="InterPro" id="IPR050888">
    <property type="entry name" value="ZnF_C2H2-type_TF"/>
</dbReference>
<keyword evidence="10" id="KW-1185">Reference proteome</keyword>
<dbReference type="Gene3D" id="3.30.160.60">
    <property type="entry name" value="Classic Zinc Finger"/>
    <property type="match status" value="1"/>
</dbReference>
<evidence type="ECO:0000256" key="1">
    <source>
        <dbReference type="ARBA" id="ARBA00004123"/>
    </source>
</evidence>
<evidence type="ECO:0000256" key="5">
    <source>
        <dbReference type="ARBA" id="ARBA00022833"/>
    </source>
</evidence>
<keyword evidence="6" id="KW-0539">Nucleus</keyword>
<dbReference type="Proteomes" id="UP000311919">
    <property type="component" value="Unassembled WGS sequence"/>
</dbReference>
<accession>A0A4Z2DIC2</accession>
<dbReference type="InterPro" id="IPR013087">
    <property type="entry name" value="Znf_C2H2_type"/>
</dbReference>
<feature type="domain" description="C2H2-type" evidence="8">
    <location>
        <begin position="381"/>
        <end position="402"/>
    </location>
</feature>
<reference evidence="9 10" key="1">
    <citation type="submission" date="2019-03" db="EMBL/GenBank/DDBJ databases">
        <title>An improved genome assembly of the fluke Schistosoma japonicum.</title>
        <authorList>
            <person name="Hu W."/>
            <person name="Luo F."/>
            <person name="Yin M."/>
            <person name="Mo X."/>
            <person name="Sun C."/>
            <person name="Wu Q."/>
            <person name="Zhu B."/>
            <person name="Xiang M."/>
            <person name="Wang J."/>
            <person name="Wang Y."/>
            <person name="Zhang T."/>
            <person name="Xu B."/>
            <person name="Zheng H."/>
            <person name="Feng Z."/>
        </authorList>
    </citation>
    <scope>NUCLEOTIDE SEQUENCE [LARGE SCALE GENOMIC DNA]</scope>
    <source>
        <strain evidence="9">HuSjv2</strain>
        <tissue evidence="9">Worms</tissue>
    </source>
</reference>
<gene>
    <name evidence="9" type="ORF">EWB00_000616</name>
</gene>
<keyword evidence="3" id="KW-0677">Repeat</keyword>
<dbReference type="PROSITE" id="PS00028">
    <property type="entry name" value="ZINC_FINGER_C2H2_1"/>
    <property type="match status" value="1"/>
</dbReference>
<dbReference type="SMART" id="SM00355">
    <property type="entry name" value="ZnF_C2H2"/>
    <property type="match status" value="7"/>
</dbReference>
<evidence type="ECO:0000256" key="6">
    <source>
        <dbReference type="ARBA" id="ARBA00023242"/>
    </source>
</evidence>
<comment type="caution">
    <text evidence="9">The sequence shown here is derived from an EMBL/GenBank/DDBJ whole genome shotgun (WGS) entry which is preliminary data.</text>
</comment>
<feature type="region of interest" description="Disordered" evidence="7">
    <location>
        <begin position="460"/>
        <end position="534"/>
    </location>
</feature>
<evidence type="ECO:0000256" key="2">
    <source>
        <dbReference type="ARBA" id="ARBA00022723"/>
    </source>
</evidence>
<dbReference type="STRING" id="6182.A0A4Z2DIC2"/>
<keyword evidence="2" id="KW-0479">Metal-binding</keyword>
<keyword evidence="5" id="KW-0862">Zinc</keyword>
<dbReference type="GO" id="GO:0008270">
    <property type="term" value="F:zinc ion binding"/>
    <property type="evidence" value="ECO:0007669"/>
    <property type="project" value="UniProtKB-KW"/>
</dbReference>
<feature type="compositionally biased region" description="Basic and acidic residues" evidence="7">
    <location>
        <begin position="796"/>
        <end position="808"/>
    </location>
</feature>
<keyword evidence="4" id="KW-0863">Zinc-finger</keyword>
<feature type="compositionally biased region" description="Basic and acidic residues" evidence="7">
    <location>
        <begin position="753"/>
        <end position="763"/>
    </location>
</feature>
<dbReference type="GO" id="GO:0005634">
    <property type="term" value="C:nucleus"/>
    <property type="evidence" value="ECO:0007669"/>
    <property type="project" value="UniProtKB-SubCell"/>
</dbReference>
<protein>
    <submittedName>
        <fullName evidence="9">Zinc finger C2H2 isoform 2</fullName>
    </submittedName>
</protein>
<evidence type="ECO:0000313" key="9">
    <source>
        <dbReference type="EMBL" id="TNN16229.1"/>
    </source>
</evidence>
<feature type="region of interest" description="Disordered" evidence="7">
    <location>
        <begin position="749"/>
        <end position="808"/>
    </location>
</feature>
<proteinExistence type="predicted"/>
<evidence type="ECO:0000256" key="3">
    <source>
        <dbReference type="ARBA" id="ARBA00022737"/>
    </source>
</evidence>
<organism evidence="9 10">
    <name type="scientific">Schistosoma japonicum</name>
    <name type="common">Blood fluke</name>
    <dbReference type="NCBI Taxonomy" id="6182"/>
    <lineage>
        <taxon>Eukaryota</taxon>
        <taxon>Metazoa</taxon>
        <taxon>Spiralia</taxon>
        <taxon>Lophotrochozoa</taxon>
        <taxon>Platyhelminthes</taxon>
        <taxon>Trematoda</taxon>
        <taxon>Digenea</taxon>
        <taxon>Strigeidida</taxon>
        <taxon>Schistosomatoidea</taxon>
        <taxon>Schistosomatidae</taxon>
        <taxon>Schistosoma</taxon>
    </lineage>
</organism>
<dbReference type="EMBL" id="SKCS01000123">
    <property type="protein sequence ID" value="TNN16229.1"/>
    <property type="molecule type" value="Genomic_DNA"/>
</dbReference>
<dbReference type="OrthoDB" id="6263892at2759"/>
<comment type="subcellular location">
    <subcellularLocation>
        <location evidence="1">Nucleus</location>
    </subcellularLocation>
</comment>
<sequence>MSTCSKLYSILKSPDKLKIPSVDSNTDNDFVVPSKRPNTEGVLWQCWECGRSYETGFRLSEHLHNCKKDDEVYEQLPGCPFCPRVINQSNDAPFHIHSFNTHVHRFHPEVKSYMCSYCMDTIHSYKIEDLVSHIINTHKIPWRPSPASLAHLRENQLPHRVVTCLGCGWCTFVLRANNAAQPPTSLEAHMNRCSFNGGQVHLTHLSEETCLSTLEMYKALQESKMISTTFAQSFPHVRGFIGNSGLSNSPFRFHRYSGGAASRAADMKLSSTGNKTNCLSLDLSNNNTKSSSAAATTTILKQKSKLETVLEKKDFHPKETFFDIPLTIPPPPTSRASIRKKSATPGRLFVCPLCGDNALASLRERDEHLQSSHNGELVFPCQICGMAYPLYIALRRHAALQHDSDFDTVRYGPSDLLECEPIECPECHLVAFQDSLVLKLHINLVHKKLSQNVIVTPVDSQSVEDSEIPSKPKISKTKVIPSNKKKPVSTTARRRHIANRPRTQSKNKTKGKTKLPVIGSKSDNDGNSLRSSNDIPLQKTATTVEFERMLSAIDGSPAAASCRYCHLEVDNLKELHLHLELEHINPDSDIAQLGCQECGRVFFGSGSKIDVIGHVHALHHRDFIRNVLPCPRVEVLGGQSTLNGSIENECGKSCKAHFSSPRLRQLHISMTSTTSNPSEFTCPIQLNVEDYSSPEQIKKLVLETEIVADRSGIMVLAYCCPNCSRLFAGDNVVARFELHRSTCEEITTTTKSDNTEESMHPMESDPSCVSNADSTETTELHSSTVDLPLEFSETMKTSDERVTESQVT</sequence>
<dbReference type="InterPro" id="IPR036236">
    <property type="entry name" value="Znf_C2H2_sf"/>
</dbReference>
<evidence type="ECO:0000313" key="10">
    <source>
        <dbReference type="Proteomes" id="UP000311919"/>
    </source>
</evidence>
<dbReference type="AlphaFoldDB" id="A0A4Z2DIC2"/>
<dbReference type="SUPFAM" id="SSF57667">
    <property type="entry name" value="beta-beta-alpha zinc fingers"/>
    <property type="match status" value="1"/>
</dbReference>
<evidence type="ECO:0000256" key="4">
    <source>
        <dbReference type="ARBA" id="ARBA00022771"/>
    </source>
</evidence>
<evidence type="ECO:0000259" key="8">
    <source>
        <dbReference type="PROSITE" id="PS00028"/>
    </source>
</evidence>
<feature type="compositionally biased region" description="Basic residues" evidence="7">
    <location>
        <begin position="483"/>
        <end position="513"/>
    </location>
</feature>
<evidence type="ECO:0000256" key="7">
    <source>
        <dbReference type="SAM" id="MobiDB-lite"/>
    </source>
</evidence>
<feature type="compositionally biased region" description="Polar residues" evidence="7">
    <location>
        <begin position="767"/>
        <end position="785"/>
    </location>
</feature>
<name>A0A4Z2DIC2_SCHJA</name>
<dbReference type="PANTHER" id="PTHR24406">
    <property type="entry name" value="TRANSCRIPTIONAL REPRESSOR CTCFL-RELATED"/>
    <property type="match status" value="1"/>
</dbReference>
<feature type="compositionally biased region" description="Polar residues" evidence="7">
    <location>
        <begin position="525"/>
        <end position="534"/>
    </location>
</feature>